<dbReference type="PANTHER" id="PTHR43777:SF1">
    <property type="entry name" value="MOLYBDENUM COFACTOR CYTIDYLYLTRANSFERASE"/>
    <property type="match status" value="1"/>
</dbReference>
<gene>
    <name evidence="4" type="ORF">ACFOD4_05520</name>
</gene>
<organism evidence="4 5">
    <name type="scientific">Teichococcus globiformis</name>
    <dbReference type="NCBI Taxonomy" id="2307229"/>
    <lineage>
        <taxon>Bacteria</taxon>
        <taxon>Pseudomonadati</taxon>
        <taxon>Pseudomonadota</taxon>
        <taxon>Alphaproteobacteria</taxon>
        <taxon>Acetobacterales</taxon>
        <taxon>Roseomonadaceae</taxon>
        <taxon>Roseomonas</taxon>
    </lineage>
</organism>
<dbReference type="Proteomes" id="UP001595593">
    <property type="component" value="Unassembled WGS sequence"/>
</dbReference>
<sequence length="551" mass="58139">MRFGPVPLAEAEGCILAHTLRLSTGGGTKILKKGTTLDASALATLREAGRAEVIAARLESGDVPEDEAAQRLGEALLGPLLARSRAATGRVNILADAAGLFVVDESMIHRLNRLDESLTIATLPNYTPVSAKEMLATVKVIPFSAPASVLSLAEMVARGGRALAVHPFRPLKVGLVLSELPGLKDSILEGTIEATQDRITALSGTLLPPLRCRHEEGAIAEALGKLKRQAAELLLVAGASAVVDRRDAGPGAITRAGGRIEHFGMPVDPGNLICLGELGGIPAMVLPGCARSPKLNGFDWVLQRLFAGLPVTGRDIAGMGVGGLLKEIETRPLPREQAASQPSSGTPPRRPRQVAALILAAGRSRRMAPLNKLLVTDKAGVPMVARVVSNVLDSRARPVIAVTGYEAARVEEALAGRPVRIVQTEDYADGLSGSLKAGLAALPPEAEGVLICLGDMPLVTGAMLDRMLAVFDPEEGRSIVMPTFRGKQGNPMLWSREYLPEMLAITGDVGARHLAGKYADRVVEVEMSDDAVLRDFDTTDALKLAPDFNRP</sequence>
<dbReference type="InterPro" id="IPR012184">
    <property type="entry name" value="Bifunc_Mopterin-bd"/>
</dbReference>
<feature type="region of interest" description="Disordered" evidence="2">
    <location>
        <begin position="331"/>
        <end position="352"/>
    </location>
</feature>
<accession>A0ABV7FWH1</accession>
<evidence type="ECO:0000259" key="3">
    <source>
        <dbReference type="Pfam" id="PF12804"/>
    </source>
</evidence>
<evidence type="ECO:0000313" key="4">
    <source>
        <dbReference type="EMBL" id="MFC3124515.1"/>
    </source>
</evidence>
<protein>
    <submittedName>
        <fullName evidence="4">NTP transferase domain-containing protein</fullName>
    </submittedName>
</protein>
<dbReference type="GO" id="GO:0016740">
    <property type="term" value="F:transferase activity"/>
    <property type="evidence" value="ECO:0007669"/>
    <property type="project" value="UniProtKB-KW"/>
</dbReference>
<evidence type="ECO:0000313" key="5">
    <source>
        <dbReference type="Proteomes" id="UP001595593"/>
    </source>
</evidence>
<dbReference type="CDD" id="cd04182">
    <property type="entry name" value="GT_2_like_f"/>
    <property type="match status" value="1"/>
</dbReference>
<dbReference type="PIRSF" id="PIRSF036626">
    <property type="entry name" value="MPTBd_MobAlike"/>
    <property type="match status" value="1"/>
</dbReference>
<keyword evidence="5" id="KW-1185">Reference proteome</keyword>
<dbReference type="SUPFAM" id="SSF53448">
    <property type="entry name" value="Nucleotide-diphospho-sugar transferases"/>
    <property type="match status" value="1"/>
</dbReference>
<dbReference type="Gene3D" id="3.90.550.10">
    <property type="entry name" value="Spore Coat Polysaccharide Biosynthesis Protein SpsA, Chain A"/>
    <property type="match status" value="1"/>
</dbReference>
<dbReference type="InterPro" id="IPR036425">
    <property type="entry name" value="MoaB/Mog-like_dom_sf"/>
</dbReference>
<keyword evidence="1" id="KW-0460">Magnesium</keyword>
<dbReference type="Pfam" id="PF12804">
    <property type="entry name" value="NTP_transf_3"/>
    <property type="match status" value="1"/>
</dbReference>
<proteinExistence type="predicted"/>
<dbReference type="Gene3D" id="3.40.980.10">
    <property type="entry name" value="MoaB/Mog-like domain"/>
    <property type="match status" value="1"/>
</dbReference>
<evidence type="ECO:0000256" key="2">
    <source>
        <dbReference type="SAM" id="MobiDB-lite"/>
    </source>
</evidence>
<evidence type="ECO:0000256" key="1">
    <source>
        <dbReference type="ARBA" id="ARBA00022842"/>
    </source>
</evidence>
<dbReference type="SUPFAM" id="SSF53218">
    <property type="entry name" value="Molybdenum cofactor biosynthesis proteins"/>
    <property type="match status" value="1"/>
</dbReference>
<reference evidence="5" key="1">
    <citation type="journal article" date="2019" name="Int. J. Syst. Evol. Microbiol.">
        <title>The Global Catalogue of Microorganisms (GCM) 10K type strain sequencing project: providing services to taxonomists for standard genome sequencing and annotation.</title>
        <authorList>
            <consortium name="The Broad Institute Genomics Platform"/>
            <consortium name="The Broad Institute Genome Sequencing Center for Infectious Disease"/>
            <person name="Wu L."/>
            <person name="Ma J."/>
        </authorList>
    </citation>
    <scope>NUCLEOTIDE SEQUENCE [LARGE SCALE GENOMIC DNA]</scope>
    <source>
        <strain evidence="5">KCTC 52094</strain>
    </source>
</reference>
<dbReference type="PANTHER" id="PTHR43777">
    <property type="entry name" value="MOLYBDENUM COFACTOR CYTIDYLYLTRANSFERASE"/>
    <property type="match status" value="1"/>
</dbReference>
<dbReference type="CDD" id="cd03522">
    <property type="entry name" value="MoeA_like"/>
    <property type="match status" value="1"/>
</dbReference>
<dbReference type="EMBL" id="JBHRTN010000007">
    <property type="protein sequence ID" value="MFC3124515.1"/>
    <property type="molecule type" value="Genomic_DNA"/>
</dbReference>
<dbReference type="InterPro" id="IPR025877">
    <property type="entry name" value="MobA-like_NTP_Trfase"/>
</dbReference>
<feature type="domain" description="MobA-like NTP transferase" evidence="3">
    <location>
        <begin position="356"/>
        <end position="518"/>
    </location>
</feature>
<name>A0ABV7FWH1_9PROT</name>
<keyword evidence="4" id="KW-0808">Transferase</keyword>
<dbReference type="RefSeq" id="WP_379594939.1">
    <property type="nucleotide sequence ID" value="NZ_JBHRTN010000007.1"/>
</dbReference>
<comment type="caution">
    <text evidence="4">The sequence shown here is derived from an EMBL/GenBank/DDBJ whole genome shotgun (WGS) entry which is preliminary data.</text>
</comment>
<dbReference type="InterPro" id="IPR029044">
    <property type="entry name" value="Nucleotide-diphossugar_trans"/>
</dbReference>